<dbReference type="RefSeq" id="WP_183909599.1">
    <property type="nucleotide sequence ID" value="NZ_JACHXZ010000002.1"/>
</dbReference>
<feature type="transmembrane region" description="Helical" evidence="1">
    <location>
        <begin position="38"/>
        <end position="59"/>
    </location>
</feature>
<dbReference type="InterPro" id="IPR007360">
    <property type="entry name" value="SirB"/>
</dbReference>
<keyword evidence="1" id="KW-0472">Membrane</keyword>
<reference evidence="2 3" key="1">
    <citation type="submission" date="2020-08" db="EMBL/GenBank/DDBJ databases">
        <title>Genomic Encyclopedia of Type Strains, Phase III (KMG-III): the genomes of soil and plant-associated and newly described type strains.</title>
        <authorList>
            <person name="Whitman W."/>
        </authorList>
    </citation>
    <scope>NUCLEOTIDE SEQUENCE [LARGE SCALE GENOMIC DNA]</scope>
    <source>
        <strain evidence="2 3">CECT 8571</strain>
    </source>
</reference>
<evidence type="ECO:0000256" key="1">
    <source>
        <dbReference type="SAM" id="Phobius"/>
    </source>
</evidence>
<evidence type="ECO:0000313" key="3">
    <source>
        <dbReference type="Proteomes" id="UP000559987"/>
    </source>
</evidence>
<feature type="transmembrane region" description="Helical" evidence="1">
    <location>
        <begin position="71"/>
        <end position="92"/>
    </location>
</feature>
<name>A0A839URY0_9GAMM</name>
<comment type="caution">
    <text evidence="2">The sequence shown here is derived from an EMBL/GenBank/DDBJ whole genome shotgun (WGS) entry which is preliminary data.</text>
</comment>
<keyword evidence="1" id="KW-0812">Transmembrane</keyword>
<dbReference type="EMBL" id="JACHXZ010000002">
    <property type="protein sequence ID" value="MBB3168145.1"/>
    <property type="molecule type" value="Genomic_DNA"/>
</dbReference>
<dbReference type="GO" id="GO:0005886">
    <property type="term" value="C:plasma membrane"/>
    <property type="evidence" value="ECO:0007669"/>
    <property type="project" value="TreeGrafter"/>
</dbReference>
<dbReference type="Proteomes" id="UP000559987">
    <property type="component" value="Unassembled WGS sequence"/>
</dbReference>
<dbReference type="PANTHER" id="PTHR39594">
    <property type="entry name" value="PROTEIN YCHQ"/>
    <property type="match status" value="1"/>
</dbReference>
<sequence length="126" mass="14112">MLALLKHIHMGLALLSITGFFVRGIGRQLDAPWLHSRLTRVAPHIVDTALLVSALGLLYAYQWNPFQQDWLTAKICALLIYIGLGVIAFRLAKTPRHQATAWILALFTAIYIVCVAFTKDPTPFLQ</sequence>
<gene>
    <name evidence="2" type="ORF">FHS30_001329</name>
</gene>
<feature type="transmembrane region" description="Helical" evidence="1">
    <location>
        <begin position="99"/>
        <end position="118"/>
    </location>
</feature>
<keyword evidence="1" id="KW-1133">Transmembrane helix</keyword>
<feature type="transmembrane region" description="Helical" evidence="1">
    <location>
        <begin position="6"/>
        <end position="26"/>
    </location>
</feature>
<protein>
    <submittedName>
        <fullName evidence="2">Putative membrane protein SirB2</fullName>
    </submittedName>
</protein>
<dbReference type="PIRSF" id="PIRSF005610">
    <property type="entry name" value="SirB"/>
    <property type="match status" value="1"/>
</dbReference>
<proteinExistence type="predicted"/>
<accession>A0A839URY0</accession>
<keyword evidence="3" id="KW-1185">Reference proteome</keyword>
<dbReference type="PANTHER" id="PTHR39594:SF1">
    <property type="entry name" value="PROTEIN YCHQ"/>
    <property type="match status" value="1"/>
</dbReference>
<dbReference type="AlphaFoldDB" id="A0A839URY0"/>
<dbReference type="Pfam" id="PF04247">
    <property type="entry name" value="SirB"/>
    <property type="match status" value="1"/>
</dbReference>
<evidence type="ECO:0000313" key="2">
    <source>
        <dbReference type="EMBL" id="MBB3168145.1"/>
    </source>
</evidence>
<organism evidence="2 3">
    <name type="scientific">Simiduia aestuariiviva</name>
    <dbReference type="NCBI Taxonomy" id="1510459"/>
    <lineage>
        <taxon>Bacteria</taxon>
        <taxon>Pseudomonadati</taxon>
        <taxon>Pseudomonadota</taxon>
        <taxon>Gammaproteobacteria</taxon>
        <taxon>Cellvibrionales</taxon>
        <taxon>Cellvibrionaceae</taxon>
        <taxon>Simiduia</taxon>
    </lineage>
</organism>